<evidence type="ECO:0000313" key="1">
    <source>
        <dbReference type="EMBL" id="MDW9255785.1"/>
    </source>
</evidence>
<dbReference type="AlphaFoldDB" id="A0AAW9CYW7"/>
<dbReference type="Proteomes" id="UP001272137">
    <property type="component" value="Unassembled WGS sequence"/>
</dbReference>
<gene>
    <name evidence="1" type="ORF">C7S16_2542</name>
</gene>
<reference evidence="1" key="1">
    <citation type="submission" date="2018-08" db="EMBL/GenBank/DDBJ databases">
        <title>Identification of Burkholderia cepacia strains that express a Burkholderia pseudomallei-like capsular polysaccharide.</title>
        <authorList>
            <person name="Burtnick M.N."/>
            <person name="Vongsouvath M."/>
            <person name="Newton P."/>
            <person name="Wuthiekanun V."/>
            <person name="Limmathurotsakul D."/>
            <person name="Brett P.J."/>
            <person name="Chantratita N."/>
            <person name="Dance D.A."/>
        </authorList>
    </citation>
    <scope>NUCLEOTIDE SEQUENCE</scope>
    <source>
        <strain evidence="1">SBXCC001</strain>
    </source>
</reference>
<sequence>MTAARVGVAGVRAGDAREARGIASRALRGGRRAEAEAEGDLVRFGGLATSWLRLMS</sequence>
<dbReference type="EMBL" id="QXCT01000002">
    <property type="protein sequence ID" value="MDW9255785.1"/>
    <property type="molecule type" value="Genomic_DNA"/>
</dbReference>
<proteinExistence type="predicted"/>
<protein>
    <submittedName>
        <fullName evidence="1">Uncharacterized protein</fullName>
    </submittedName>
</protein>
<name>A0AAW9CYW7_BURTH</name>
<organism evidence="1 2">
    <name type="scientific">Burkholderia thailandensis</name>
    <dbReference type="NCBI Taxonomy" id="57975"/>
    <lineage>
        <taxon>Bacteria</taxon>
        <taxon>Pseudomonadati</taxon>
        <taxon>Pseudomonadota</taxon>
        <taxon>Betaproteobacteria</taxon>
        <taxon>Burkholderiales</taxon>
        <taxon>Burkholderiaceae</taxon>
        <taxon>Burkholderia</taxon>
        <taxon>pseudomallei group</taxon>
    </lineage>
</organism>
<comment type="caution">
    <text evidence="1">The sequence shown here is derived from an EMBL/GenBank/DDBJ whole genome shotgun (WGS) entry which is preliminary data.</text>
</comment>
<evidence type="ECO:0000313" key="2">
    <source>
        <dbReference type="Proteomes" id="UP001272137"/>
    </source>
</evidence>
<accession>A0AAW9CYW7</accession>